<reference evidence="14" key="3">
    <citation type="submission" date="2025-09" db="UniProtKB">
        <authorList>
            <consortium name="Ensembl"/>
        </authorList>
    </citation>
    <scope>IDENTIFICATION</scope>
</reference>
<keyword evidence="15" id="KW-1185">Reference proteome</keyword>
<feature type="domain" description="C2H2-type" evidence="13">
    <location>
        <begin position="648"/>
        <end position="670"/>
    </location>
</feature>
<evidence type="ECO:0000256" key="2">
    <source>
        <dbReference type="ARBA" id="ARBA00022499"/>
    </source>
</evidence>
<feature type="compositionally biased region" description="Basic residues" evidence="12">
    <location>
        <begin position="1"/>
        <end position="12"/>
    </location>
</feature>
<feature type="region of interest" description="Disordered" evidence="12">
    <location>
        <begin position="210"/>
        <end position="246"/>
    </location>
</feature>
<evidence type="ECO:0000256" key="5">
    <source>
        <dbReference type="ARBA" id="ARBA00022771"/>
    </source>
</evidence>
<keyword evidence="6" id="KW-0862">Zinc</keyword>
<dbReference type="InterPro" id="IPR056438">
    <property type="entry name" value="Znf-C2H2_CTCF"/>
</dbReference>
<dbReference type="GeneID" id="114647684"/>
<reference evidence="14" key="2">
    <citation type="submission" date="2025-08" db="UniProtKB">
        <authorList>
            <consortium name="Ensembl"/>
        </authorList>
    </citation>
    <scope>IDENTIFICATION</scope>
</reference>
<dbReference type="PROSITE" id="PS50157">
    <property type="entry name" value="ZINC_FINGER_C2H2_2"/>
    <property type="match status" value="5"/>
</dbReference>
<feature type="compositionally biased region" description="Polar residues" evidence="12">
    <location>
        <begin position="228"/>
        <end position="246"/>
    </location>
</feature>
<feature type="region of interest" description="Disordered" evidence="12">
    <location>
        <begin position="532"/>
        <end position="603"/>
    </location>
</feature>
<evidence type="ECO:0000256" key="1">
    <source>
        <dbReference type="ARBA" id="ARBA00004123"/>
    </source>
</evidence>
<dbReference type="FunFam" id="3.30.160.60:FF:000055">
    <property type="entry name" value="B-cell lymphoma/leukemia 11A isoform X1"/>
    <property type="match status" value="2"/>
</dbReference>
<accession>A0A8C4RDS3</accession>
<keyword evidence="8" id="KW-0805">Transcription regulation</keyword>
<dbReference type="SMART" id="SM00355">
    <property type="entry name" value="ZnF_C2H2"/>
    <property type="match status" value="6"/>
</dbReference>
<feature type="domain" description="C2H2-type" evidence="13">
    <location>
        <begin position="326"/>
        <end position="353"/>
    </location>
</feature>
<feature type="compositionally biased region" description="Basic and acidic residues" evidence="12">
    <location>
        <begin position="423"/>
        <end position="441"/>
    </location>
</feature>
<evidence type="ECO:0000313" key="14">
    <source>
        <dbReference type="Ensembl" id="ENSECRP00000000119.1"/>
    </source>
</evidence>
<dbReference type="GeneTree" id="ENSGT00940000170690"/>
<dbReference type="PROSITE" id="PS00028">
    <property type="entry name" value="ZINC_FINGER_C2H2_1"/>
    <property type="match status" value="6"/>
</dbReference>
<dbReference type="RefSeq" id="XP_028652134.1">
    <property type="nucleotide sequence ID" value="XM_028796301.2"/>
</dbReference>
<gene>
    <name evidence="14" type="primary">LOC114647684</name>
</gene>
<dbReference type="FunFam" id="3.30.160.60:FF:000046">
    <property type="entry name" value="Putative B-cell lymphoma/leukemia 11A"/>
    <property type="match status" value="1"/>
</dbReference>
<dbReference type="FunFam" id="3.30.160.60:FF:000037">
    <property type="entry name" value="B-cell lymphoma/leukemia 11A isoform X1"/>
    <property type="match status" value="1"/>
</dbReference>
<dbReference type="GO" id="GO:0005634">
    <property type="term" value="C:nucleus"/>
    <property type="evidence" value="ECO:0007669"/>
    <property type="project" value="UniProtKB-SubCell"/>
</dbReference>
<comment type="subcellular location">
    <subcellularLocation>
        <location evidence="1">Nucleus</location>
    </subcellularLocation>
</comment>
<dbReference type="Ensembl" id="ENSECRT00000000125.1">
    <property type="protein sequence ID" value="ENSECRP00000000119.1"/>
    <property type="gene ID" value="ENSECRG00000000082.1"/>
</dbReference>
<keyword evidence="9" id="KW-0804">Transcription</keyword>
<sequence>MSRRKLGSKPQHRSQFQRDQDAAQVLLPSPEKMEMPPTGDIATCDILTCGQCRHSFPLADILLFIDHKIGQCGSRGGYCVKEGELNSPHSPSNFGRSLSLPVGFIGQESMDMKMLSAYGTEETVREDTEEPSCFICQLCKELFTSAWFLLQHAQNTHGLNIYLDPGMTPFAPANSVGDPESLHESLYTARQQDSECLTHRSSPLFVQSPYQQVSAQMDSSEKHHFSDSESSALKSTSLDSTGQEQNLGFSTRLRKLAGTILSMEKGSPGSYSPTFSGRADSPLLQAPNAAMLLAAKTKDCEYCGKSFKSLSNLVVHRRSHTGEKPYQCPFCDHACTQSSKLKRHMKTHKLKMEGASWNSYLEATAVLRGKGRVFENSERRSEYTKPSVGKNHNVSVIASAAAEETTVEDQEFVLQTAVSADVPPKKSSELSDGKGEMEMRNGSETAELTKKKNSGNSFHLFANKSLLSSLSLTGTSASTQDLLHLLSQRIKLEGQDSVQNGQILTLPSVYQNSLCSQWLSTYKESVSKMIKKEDSASSPTPDSLSSLFGNSSEHSLEKVNGNALTEDSSEEAMSSESGIASGNCTPKQNGQERAVSSDGSGGLGPALGSRGGILIGKRGDTCEFCGKQFKNSSNLTVHRRSHTGERPYQCTLCSYACAQSSKLTRHMKTHGQLGTKSPFVCPYCHVPFSVYSTLEKHIKKRHDGEAEADKAAPASSTENE</sequence>
<dbReference type="InterPro" id="IPR036236">
    <property type="entry name" value="Znf_C2H2_sf"/>
</dbReference>
<evidence type="ECO:0000259" key="13">
    <source>
        <dbReference type="PROSITE" id="PS50157"/>
    </source>
</evidence>
<dbReference type="Pfam" id="PF23611">
    <property type="entry name" value="zf-C2H2_16"/>
    <property type="match status" value="2"/>
</dbReference>
<feature type="domain" description="C2H2-type" evidence="13">
    <location>
        <begin position="679"/>
        <end position="707"/>
    </location>
</feature>
<feature type="domain" description="C2H2-type" evidence="13">
    <location>
        <begin position="620"/>
        <end position="647"/>
    </location>
</feature>
<dbReference type="GO" id="GO:0000978">
    <property type="term" value="F:RNA polymerase II cis-regulatory region sequence-specific DNA binding"/>
    <property type="evidence" value="ECO:0007669"/>
    <property type="project" value="TreeGrafter"/>
</dbReference>
<proteinExistence type="predicted"/>
<dbReference type="Pfam" id="PF25491">
    <property type="entry name" value="CCHC_BCL-11A"/>
    <property type="match status" value="1"/>
</dbReference>
<feature type="compositionally biased region" description="Polar residues" evidence="12">
    <location>
        <begin position="578"/>
        <end position="591"/>
    </location>
</feature>
<dbReference type="InterPro" id="IPR057448">
    <property type="entry name" value="BCL-11A_Znf_CCHC"/>
</dbReference>
<keyword evidence="4" id="KW-0677">Repeat</keyword>
<dbReference type="AlphaFoldDB" id="A0A8C4RDS3"/>
<evidence type="ECO:0000313" key="15">
    <source>
        <dbReference type="Proteomes" id="UP000694620"/>
    </source>
</evidence>
<feature type="domain" description="C2H2-type" evidence="13">
    <location>
        <begin position="298"/>
        <end position="325"/>
    </location>
</feature>
<dbReference type="Pfam" id="PF00096">
    <property type="entry name" value="zf-C2H2"/>
    <property type="match status" value="3"/>
</dbReference>
<evidence type="ECO:0000256" key="6">
    <source>
        <dbReference type="ARBA" id="ARBA00022833"/>
    </source>
</evidence>
<evidence type="ECO:0000256" key="12">
    <source>
        <dbReference type="SAM" id="MobiDB-lite"/>
    </source>
</evidence>
<dbReference type="PANTHER" id="PTHR45993">
    <property type="entry name" value="B-CELL LYMPHOMA/LEUKEMIA 11"/>
    <property type="match status" value="1"/>
</dbReference>
<dbReference type="Proteomes" id="UP000694620">
    <property type="component" value="Chromosome 1"/>
</dbReference>
<protein>
    <submittedName>
        <fullName evidence="14">B-cell lymphoma/leukemia 11B-like</fullName>
    </submittedName>
</protein>
<dbReference type="PANTHER" id="PTHR45993:SF6">
    <property type="entry name" value="C2H2-TYPE DOMAIN-CONTAINING PROTEIN"/>
    <property type="match status" value="1"/>
</dbReference>
<dbReference type="GO" id="GO:0008270">
    <property type="term" value="F:zinc ion binding"/>
    <property type="evidence" value="ECO:0007669"/>
    <property type="project" value="UniProtKB-KW"/>
</dbReference>
<dbReference type="GO" id="GO:0006357">
    <property type="term" value="P:regulation of transcription by RNA polymerase II"/>
    <property type="evidence" value="ECO:0007669"/>
    <property type="project" value="TreeGrafter"/>
</dbReference>
<feature type="region of interest" description="Disordered" evidence="12">
    <location>
        <begin position="1"/>
        <end position="20"/>
    </location>
</feature>
<keyword evidence="3" id="KW-0479">Metal-binding</keyword>
<dbReference type="InterPro" id="IPR051497">
    <property type="entry name" value="Dev/Hematopoietic_TF"/>
</dbReference>
<keyword evidence="5 11" id="KW-0863">Zinc-finger</keyword>
<evidence type="ECO:0000256" key="11">
    <source>
        <dbReference type="PROSITE-ProRule" id="PRU00042"/>
    </source>
</evidence>
<organism evidence="14 15">
    <name type="scientific">Erpetoichthys calabaricus</name>
    <name type="common">Rope fish</name>
    <name type="synonym">Calamoichthys calabaricus</name>
    <dbReference type="NCBI Taxonomy" id="27687"/>
    <lineage>
        <taxon>Eukaryota</taxon>
        <taxon>Metazoa</taxon>
        <taxon>Chordata</taxon>
        <taxon>Craniata</taxon>
        <taxon>Vertebrata</taxon>
        <taxon>Euteleostomi</taxon>
        <taxon>Actinopterygii</taxon>
        <taxon>Polypteriformes</taxon>
        <taxon>Polypteridae</taxon>
        <taxon>Erpetoichthys</taxon>
    </lineage>
</organism>
<name>A0A8C4RDS3_ERPCA</name>
<dbReference type="InterPro" id="IPR013087">
    <property type="entry name" value="Znf_C2H2_type"/>
</dbReference>
<keyword evidence="7" id="KW-0832">Ubl conjugation</keyword>
<evidence type="ECO:0000256" key="9">
    <source>
        <dbReference type="ARBA" id="ARBA00023163"/>
    </source>
</evidence>
<feature type="compositionally biased region" description="Low complexity" evidence="12">
    <location>
        <begin position="536"/>
        <end position="547"/>
    </location>
</feature>
<dbReference type="Gene3D" id="3.30.160.60">
    <property type="entry name" value="Classic Zinc Finger"/>
    <property type="match status" value="4"/>
</dbReference>
<evidence type="ECO:0000256" key="4">
    <source>
        <dbReference type="ARBA" id="ARBA00022737"/>
    </source>
</evidence>
<reference evidence="14" key="1">
    <citation type="submission" date="2021-06" db="EMBL/GenBank/DDBJ databases">
        <authorList>
            <consortium name="Wellcome Sanger Institute Data Sharing"/>
        </authorList>
    </citation>
    <scope>NUCLEOTIDE SEQUENCE [LARGE SCALE GENOMIC DNA]</scope>
</reference>
<evidence type="ECO:0000256" key="7">
    <source>
        <dbReference type="ARBA" id="ARBA00022843"/>
    </source>
</evidence>
<feature type="region of interest" description="Disordered" evidence="12">
    <location>
        <begin position="423"/>
        <end position="444"/>
    </location>
</feature>
<evidence type="ECO:0000256" key="10">
    <source>
        <dbReference type="ARBA" id="ARBA00023242"/>
    </source>
</evidence>
<keyword evidence="2" id="KW-1017">Isopeptide bond</keyword>
<keyword evidence="10" id="KW-0539">Nucleus</keyword>
<dbReference type="SUPFAM" id="SSF57667">
    <property type="entry name" value="beta-beta-alpha zinc fingers"/>
    <property type="match status" value="3"/>
</dbReference>
<dbReference type="OrthoDB" id="10046198at2759"/>
<evidence type="ECO:0000256" key="8">
    <source>
        <dbReference type="ARBA" id="ARBA00023015"/>
    </source>
</evidence>
<evidence type="ECO:0000256" key="3">
    <source>
        <dbReference type="ARBA" id="ARBA00022723"/>
    </source>
</evidence>
<dbReference type="GO" id="GO:0003700">
    <property type="term" value="F:DNA-binding transcription factor activity"/>
    <property type="evidence" value="ECO:0007669"/>
    <property type="project" value="TreeGrafter"/>
</dbReference>